<evidence type="ECO:0000313" key="2">
    <source>
        <dbReference type="EMBL" id="GAA4942982.1"/>
    </source>
</evidence>
<evidence type="ECO:0000256" key="1">
    <source>
        <dbReference type="SAM" id="MobiDB-lite"/>
    </source>
</evidence>
<name>A0ABP9GH70_9ACTN</name>
<feature type="region of interest" description="Disordered" evidence="1">
    <location>
        <begin position="71"/>
        <end position="91"/>
    </location>
</feature>
<reference evidence="3" key="1">
    <citation type="journal article" date="2019" name="Int. J. Syst. Evol. Microbiol.">
        <title>The Global Catalogue of Microorganisms (GCM) 10K type strain sequencing project: providing services to taxonomists for standard genome sequencing and annotation.</title>
        <authorList>
            <consortium name="The Broad Institute Genomics Platform"/>
            <consortium name="The Broad Institute Genome Sequencing Center for Infectious Disease"/>
            <person name="Wu L."/>
            <person name="Ma J."/>
        </authorList>
    </citation>
    <scope>NUCLEOTIDE SEQUENCE [LARGE SCALE GENOMIC DNA]</scope>
    <source>
        <strain evidence="3">JCM 18123</strain>
    </source>
</reference>
<proteinExistence type="predicted"/>
<dbReference type="EMBL" id="BAABIK010000013">
    <property type="protein sequence ID" value="GAA4942982.1"/>
    <property type="molecule type" value="Genomic_DNA"/>
</dbReference>
<feature type="compositionally biased region" description="Basic residues" evidence="1">
    <location>
        <begin position="78"/>
        <end position="91"/>
    </location>
</feature>
<comment type="caution">
    <text evidence="2">The sequence shown here is derived from an EMBL/GenBank/DDBJ whole genome shotgun (WGS) entry which is preliminary data.</text>
</comment>
<dbReference type="RefSeq" id="WP_345556839.1">
    <property type="nucleotide sequence ID" value="NZ_BAABIK010000013.1"/>
</dbReference>
<dbReference type="Proteomes" id="UP001499993">
    <property type="component" value="Unassembled WGS sequence"/>
</dbReference>
<accession>A0ABP9GH70</accession>
<gene>
    <name evidence="2" type="ORF">GCM10023224_26970</name>
</gene>
<sequence>MSAPHTGNPLSSHVRPDLPGRFNELDVLRRQWDSFAATEEGQIVPPFEVLIHPSSGCNLRCDWCIGDHVPWRSGTTNAKRHPRRGRHPYPV</sequence>
<evidence type="ECO:0008006" key="4">
    <source>
        <dbReference type="Google" id="ProtNLM"/>
    </source>
</evidence>
<protein>
    <recommendedName>
        <fullName evidence="4">Radical SAM protein</fullName>
    </recommendedName>
</protein>
<evidence type="ECO:0000313" key="3">
    <source>
        <dbReference type="Proteomes" id="UP001499993"/>
    </source>
</evidence>
<organism evidence="2 3">
    <name type="scientific">Streptomonospora halophila</name>
    <dbReference type="NCBI Taxonomy" id="427369"/>
    <lineage>
        <taxon>Bacteria</taxon>
        <taxon>Bacillati</taxon>
        <taxon>Actinomycetota</taxon>
        <taxon>Actinomycetes</taxon>
        <taxon>Streptosporangiales</taxon>
        <taxon>Nocardiopsidaceae</taxon>
        <taxon>Streptomonospora</taxon>
    </lineage>
</organism>
<keyword evidence="3" id="KW-1185">Reference proteome</keyword>